<feature type="chain" id="PRO_5016413973" description="GTP cyclohydrolase" evidence="1">
    <location>
        <begin position="27"/>
        <end position="207"/>
    </location>
</feature>
<proteinExistence type="predicted"/>
<protein>
    <recommendedName>
        <fullName evidence="4">GTP cyclohydrolase</fullName>
    </recommendedName>
</protein>
<keyword evidence="1" id="KW-0732">Signal</keyword>
<dbReference type="Proteomes" id="UP000248536">
    <property type="component" value="Chromosome"/>
</dbReference>
<gene>
    <name evidence="2" type="ORF">HME9304_03033</name>
</gene>
<dbReference type="PROSITE" id="PS51257">
    <property type="entry name" value="PROKAR_LIPOPROTEIN"/>
    <property type="match status" value="1"/>
</dbReference>
<accession>A0A2Z4LVR8</accession>
<evidence type="ECO:0008006" key="4">
    <source>
        <dbReference type="Google" id="ProtNLM"/>
    </source>
</evidence>
<evidence type="ECO:0000313" key="2">
    <source>
        <dbReference type="EMBL" id="AWX46001.1"/>
    </source>
</evidence>
<evidence type="ECO:0000313" key="3">
    <source>
        <dbReference type="Proteomes" id="UP000248536"/>
    </source>
</evidence>
<sequence length="207" mass="22489">MKTIEKFINYRLLVLLFATFAISSCSDDDDAPEEENDEEVITNVTLIFTNDADPNDVVRATAVDPDGEGIAELAEQDEITLSADTQYTLTFEILNALDPTDVEDIGDEISDEDDEHQIFFSFTTDAFDSPGGNGNIDTASDPINYNDQDENGNPVGLSTSWTTPAASTTTGGIFTVRLQHQPDLKSATTGANDGDSDFDLDFVLNIQ</sequence>
<organism evidence="2 3">
    <name type="scientific">Flagellimonas maritima</name>
    <dbReference type="NCBI Taxonomy" id="1383885"/>
    <lineage>
        <taxon>Bacteria</taxon>
        <taxon>Pseudomonadati</taxon>
        <taxon>Bacteroidota</taxon>
        <taxon>Flavobacteriia</taxon>
        <taxon>Flavobacteriales</taxon>
        <taxon>Flavobacteriaceae</taxon>
        <taxon>Flagellimonas</taxon>
    </lineage>
</organism>
<dbReference type="OrthoDB" id="713689at2"/>
<dbReference type="RefSeq" id="WP_112379336.1">
    <property type="nucleotide sequence ID" value="NZ_CP030104.1"/>
</dbReference>
<keyword evidence="3" id="KW-1185">Reference proteome</keyword>
<feature type="signal peptide" evidence="1">
    <location>
        <begin position="1"/>
        <end position="26"/>
    </location>
</feature>
<dbReference type="EMBL" id="CP030104">
    <property type="protein sequence ID" value="AWX46001.1"/>
    <property type="molecule type" value="Genomic_DNA"/>
</dbReference>
<name>A0A2Z4LVR8_9FLAO</name>
<dbReference type="AlphaFoldDB" id="A0A2Z4LVR8"/>
<reference evidence="2 3" key="1">
    <citation type="submission" date="2018-06" db="EMBL/GenBank/DDBJ databases">
        <title>Spongiibacterium sp. HME9304 Genome sequencing and assembly.</title>
        <authorList>
            <person name="Kang H."/>
            <person name="Kim H."/>
            <person name="Joh K."/>
        </authorList>
    </citation>
    <scope>NUCLEOTIDE SEQUENCE [LARGE SCALE GENOMIC DNA]</scope>
    <source>
        <strain evidence="2 3">HME9304</strain>
    </source>
</reference>
<dbReference type="KEGG" id="spon:HME9304_03033"/>
<evidence type="ECO:0000256" key="1">
    <source>
        <dbReference type="SAM" id="SignalP"/>
    </source>
</evidence>